<dbReference type="Pfam" id="PF11951">
    <property type="entry name" value="Fungal_trans_2"/>
    <property type="match status" value="1"/>
</dbReference>
<evidence type="ECO:0000313" key="5">
    <source>
        <dbReference type="Proteomes" id="UP001628179"/>
    </source>
</evidence>
<feature type="region of interest" description="Disordered" evidence="2">
    <location>
        <begin position="542"/>
        <end position="580"/>
    </location>
</feature>
<dbReference type="SMART" id="SM00066">
    <property type="entry name" value="GAL4"/>
    <property type="match status" value="1"/>
</dbReference>
<evidence type="ECO:0000313" key="4">
    <source>
        <dbReference type="EMBL" id="GAB1313646.1"/>
    </source>
</evidence>
<dbReference type="CDD" id="cd00067">
    <property type="entry name" value="GAL4"/>
    <property type="match status" value="1"/>
</dbReference>
<dbReference type="PROSITE" id="PS50048">
    <property type="entry name" value="ZN2_CY6_FUNGAL_2"/>
    <property type="match status" value="1"/>
</dbReference>
<keyword evidence="1" id="KW-0539">Nucleus</keyword>
<gene>
    <name evidence="4" type="ORF">MFIFM68171_03856</name>
</gene>
<proteinExistence type="predicted"/>
<name>A0ABQ0G7D9_9PEZI</name>
<dbReference type="InterPro" id="IPR036864">
    <property type="entry name" value="Zn2-C6_fun-type_DNA-bd_sf"/>
</dbReference>
<dbReference type="SUPFAM" id="SSF57701">
    <property type="entry name" value="Zn2/Cys6 DNA-binding domain"/>
    <property type="match status" value="1"/>
</dbReference>
<dbReference type="Proteomes" id="UP001628179">
    <property type="component" value="Unassembled WGS sequence"/>
</dbReference>
<comment type="caution">
    <text evidence="4">The sequence shown here is derived from an EMBL/GenBank/DDBJ whole genome shotgun (WGS) entry which is preliminary data.</text>
</comment>
<reference evidence="4 5" key="1">
    <citation type="submission" date="2024-09" db="EMBL/GenBank/DDBJ databases">
        <title>Itraconazole resistance in Madurella fahalii resulting from another homologue of gene encoding cytochrome P450 14-alpha sterol demethylase (CYP51).</title>
        <authorList>
            <person name="Yoshioka I."/>
            <person name="Fahal A.H."/>
            <person name="Kaneko S."/>
            <person name="Yaguchi T."/>
        </authorList>
    </citation>
    <scope>NUCLEOTIDE SEQUENCE [LARGE SCALE GENOMIC DNA]</scope>
    <source>
        <strain evidence="4 5">IFM 68171</strain>
    </source>
</reference>
<dbReference type="Gene3D" id="4.10.240.10">
    <property type="entry name" value="Zn(2)-C6 fungal-type DNA-binding domain"/>
    <property type="match status" value="1"/>
</dbReference>
<dbReference type="PANTHER" id="PTHR38791:SF13">
    <property type="entry name" value="ZN(2)-C6 FUNGAL-TYPE DOMAIN-CONTAINING PROTEIN"/>
    <property type="match status" value="1"/>
</dbReference>
<dbReference type="InterPro" id="IPR001138">
    <property type="entry name" value="Zn2Cys6_DnaBD"/>
</dbReference>
<dbReference type="Pfam" id="PF00172">
    <property type="entry name" value="Zn_clus"/>
    <property type="match status" value="1"/>
</dbReference>
<dbReference type="PROSITE" id="PS00463">
    <property type="entry name" value="ZN2_CY6_FUNGAL_1"/>
    <property type="match status" value="1"/>
</dbReference>
<dbReference type="InterPro" id="IPR053175">
    <property type="entry name" value="DHMBA_Reg_Transcription_Factor"/>
</dbReference>
<organism evidence="4 5">
    <name type="scientific">Madurella fahalii</name>
    <dbReference type="NCBI Taxonomy" id="1157608"/>
    <lineage>
        <taxon>Eukaryota</taxon>
        <taxon>Fungi</taxon>
        <taxon>Dikarya</taxon>
        <taxon>Ascomycota</taxon>
        <taxon>Pezizomycotina</taxon>
        <taxon>Sordariomycetes</taxon>
        <taxon>Sordariomycetidae</taxon>
        <taxon>Sordariales</taxon>
        <taxon>Sordariales incertae sedis</taxon>
        <taxon>Madurella</taxon>
    </lineage>
</organism>
<dbReference type="GeneID" id="98174600"/>
<sequence>MVYGGKPSRGCRTCRARRIKCDEGKPTCKRCEKSKRECGGYRPEFEIVHRDQTGSTVRRMRNKAAAAAAKQQKQRGAGAHSFYLVQGQPAAQQQRSSPSPPPVLTVPIAQRASCYFASNFILVPLHVGANPHGFMEYLVPLIESEPAGSALRYAYNACAFALLGNRAKADGFDLARLSLKEHTLALAQTHKALGHPAMASTDATLAAVLMLCLYESITAIGESRMLAWRSHIDGAIDLVKTRGREQLCRTKTGYLLFTAVRHHLVSRTLSSVLPLPLGADWWMSAGDTDSLFATCQRFALKYTELRDGMTIIMVTAPRSPQTIARMHELAKRVQQTDRDLANWLMCVPDELRPRTLCWLWEDDLGLTRGERYRDVEVFPGPVDVYPDFMTASAWNLGRISRLLLASLSIRITAYICGTVDYRTAAEYETLNRICESVISEIIASVPYHLGWHLSRKDLLGNEPGRSGFACGQEGPYKALPSLFLIWSLTCIKNHDVSSEDQREWAKGRLKFIADHVGLKYAHIVREVNIRFPSMLIDKNGMMATPRPLQTPGKPELPLRPVATPRTPESLVSDKQSPSPG</sequence>
<accession>A0ABQ0G7D9</accession>
<evidence type="ECO:0000259" key="3">
    <source>
        <dbReference type="PROSITE" id="PS50048"/>
    </source>
</evidence>
<protein>
    <submittedName>
        <fullName evidence="4">White-opaque regulator 1</fullName>
    </submittedName>
</protein>
<dbReference type="InterPro" id="IPR021858">
    <property type="entry name" value="Fun_TF"/>
</dbReference>
<keyword evidence="5" id="KW-1185">Reference proteome</keyword>
<dbReference type="EMBL" id="BAAFSV010000002">
    <property type="protein sequence ID" value="GAB1313646.1"/>
    <property type="molecule type" value="Genomic_DNA"/>
</dbReference>
<evidence type="ECO:0000256" key="1">
    <source>
        <dbReference type="ARBA" id="ARBA00023242"/>
    </source>
</evidence>
<dbReference type="RefSeq" id="XP_070915378.1">
    <property type="nucleotide sequence ID" value="XM_071059277.1"/>
</dbReference>
<feature type="domain" description="Zn(2)-C6 fungal-type" evidence="3">
    <location>
        <begin position="10"/>
        <end position="38"/>
    </location>
</feature>
<dbReference type="PANTHER" id="PTHR38791">
    <property type="entry name" value="ZN(II)2CYS6 TRANSCRIPTION FACTOR (EUROFUNG)-RELATED-RELATED"/>
    <property type="match status" value="1"/>
</dbReference>
<evidence type="ECO:0000256" key="2">
    <source>
        <dbReference type="SAM" id="MobiDB-lite"/>
    </source>
</evidence>